<dbReference type="Proteomes" id="UP000887579">
    <property type="component" value="Unplaced"/>
</dbReference>
<organism evidence="1 2">
    <name type="scientific">Panagrolaimus sp. ES5</name>
    <dbReference type="NCBI Taxonomy" id="591445"/>
    <lineage>
        <taxon>Eukaryota</taxon>
        <taxon>Metazoa</taxon>
        <taxon>Ecdysozoa</taxon>
        <taxon>Nematoda</taxon>
        <taxon>Chromadorea</taxon>
        <taxon>Rhabditida</taxon>
        <taxon>Tylenchina</taxon>
        <taxon>Panagrolaimomorpha</taxon>
        <taxon>Panagrolaimoidea</taxon>
        <taxon>Panagrolaimidae</taxon>
        <taxon>Panagrolaimus</taxon>
    </lineage>
</organism>
<sequence>MLTLNEKVHEALVDLVKQIECLLFGDFDKVDGVRLEKITSASGEYGLKDESFYNIIINNMLISSDRLQEYYTWYKTFEALLYAAYPEVSIFNHGSSLQRTMMQTSDLDISFKSGNSEFTLDGDWPVLRITANDLIMDISHAGPNSASLSTGNFFEKVYAHRPDVRILCILMKKMCQKRGYYEVKNGFPGGIIVSTLILWALQRLDKIPVFERYNDNQGLFDEKNPRWNHYWLKNSTGICSVGEITDAKVSKEFGEILDLIIKTRFDVVFDCFSSVVRTNDFRKSVVILRPPSNNQNCAYLLKRNTLTQRFIPFLEKCLKEWRENPRVFLNSIL</sequence>
<proteinExistence type="predicted"/>
<name>A0AC34FQX3_9BILA</name>
<reference evidence="2" key="1">
    <citation type="submission" date="2022-11" db="UniProtKB">
        <authorList>
            <consortium name="WormBaseParasite"/>
        </authorList>
    </citation>
    <scope>IDENTIFICATION</scope>
</reference>
<evidence type="ECO:0000313" key="2">
    <source>
        <dbReference type="WBParaSite" id="ES5_v2.g19815.t1"/>
    </source>
</evidence>
<protein>
    <submittedName>
        <fullName evidence="2">Uncharacterized protein</fullName>
    </submittedName>
</protein>
<accession>A0AC34FQX3</accession>
<evidence type="ECO:0000313" key="1">
    <source>
        <dbReference type="Proteomes" id="UP000887579"/>
    </source>
</evidence>
<dbReference type="WBParaSite" id="ES5_v2.g19815.t1">
    <property type="protein sequence ID" value="ES5_v2.g19815.t1"/>
    <property type="gene ID" value="ES5_v2.g19815"/>
</dbReference>